<keyword evidence="1" id="KW-0863">Zinc-finger</keyword>
<evidence type="ECO:0000256" key="2">
    <source>
        <dbReference type="SAM" id="MobiDB-lite"/>
    </source>
</evidence>
<feature type="compositionally biased region" description="Basic residues" evidence="2">
    <location>
        <begin position="147"/>
        <end position="162"/>
    </location>
</feature>
<accession>A0A9N9FQW2</accession>
<dbReference type="Proteomes" id="UP000789396">
    <property type="component" value="Unassembled WGS sequence"/>
</dbReference>
<dbReference type="SUPFAM" id="SSF57756">
    <property type="entry name" value="Retrovirus zinc finger-like domains"/>
    <property type="match status" value="1"/>
</dbReference>
<dbReference type="PROSITE" id="PS50158">
    <property type="entry name" value="ZF_CCHC"/>
    <property type="match status" value="1"/>
</dbReference>
<evidence type="ECO:0000313" key="4">
    <source>
        <dbReference type="EMBL" id="CAG8550007.1"/>
    </source>
</evidence>
<feature type="non-terminal residue" evidence="4">
    <location>
        <position position="530"/>
    </location>
</feature>
<keyword evidence="5" id="KW-1185">Reference proteome</keyword>
<dbReference type="Pfam" id="PF00098">
    <property type="entry name" value="zf-CCHC"/>
    <property type="match status" value="1"/>
</dbReference>
<dbReference type="OrthoDB" id="2448567at2759"/>
<dbReference type="SMART" id="SM00343">
    <property type="entry name" value="ZnF_C2HC"/>
    <property type="match status" value="1"/>
</dbReference>
<keyword evidence="1" id="KW-0862">Zinc</keyword>
<keyword evidence="1" id="KW-0479">Metal-binding</keyword>
<feature type="region of interest" description="Disordered" evidence="2">
    <location>
        <begin position="197"/>
        <end position="244"/>
    </location>
</feature>
<evidence type="ECO:0000259" key="3">
    <source>
        <dbReference type="PROSITE" id="PS50158"/>
    </source>
</evidence>
<reference evidence="4" key="1">
    <citation type="submission" date="2021-06" db="EMBL/GenBank/DDBJ databases">
        <authorList>
            <person name="Kallberg Y."/>
            <person name="Tangrot J."/>
            <person name="Rosling A."/>
        </authorList>
    </citation>
    <scope>NUCLEOTIDE SEQUENCE</scope>
    <source>
        <strain evidence="4">IN212</strain>
    </source>
</reference>
<dbReference type="InterPro" id="IPR036875">
    <property type="entry name" value="Znf_CCHC_sf"/>
</dbReference>
<dbReference type="Gene3D" id="4.10.60.10">
    <property type="entry name" value="Zinc finger, CCHC-type"/>
    <property type="match status" value="1"/>
</dbReference>
<dbReference type="GO" id="GO:0003676">
    <property type="term" value="F:nucleic acid binding"/>
    <property type="evidence" value="ECO:0007669"/>
    <property type="project" value="InterPro"/>
</dbReference>
<evidence type="ECO:0000256" key="1">
    <source>
        <dbReference type="PROSITE-ProRule" id="PRU00047"/>
    </source>
</evidence>
<gene>
    <name evidence="4" type="ORF">RFULGI_LOCUS4609</name>
</gene>
<feature type="compositionally biased region" description="Basic and acidic residues" evidence="2">
    <location>
        <begin position="203"/>
        <end position="236"/>
    </location>
</feature>
<proteinExistence type="predicted"/>
<dbReference type="EMBL" id="CAJVPZ010004679">
    <property type="protein sequence ID" value="CAG8550007.1"/>
    <property type="molecule type" value="Genomic_DNA"/>
</dbReference>
<dbReference type="AlphaFoldDB" id="A0A9N9FQW2"/>
<sequence length="530" mass="60578">MPLVHPQVNNGYPHSVYLQPSVIPAASTSVIGSEAVIEKLVEAVNKMTMQLQEKKRPPREYSKEFLAKTVCFKCGKPGHISQICQENIKNVNTVVTDQDENVVVNKETFQALLSLLDNKKEEEARDQPTYLSFREEDLSLFLPAERRGRKKPSLNAPFKKRKGDSIEPDGSVEEPKNEDNQVQEDVSMDEANLEDLLENENPEPSKERLEEPSKESEVPRKSEDIKEKPVPKEKLTKRNKLKRRLAMSRDPELYEEPSMSWDSEDEYWFKDEQSSLSSSSTDLISLTSDEETDENCDEILTSSLPPLPQDSDELTLRPRRAMTLSTTYLLGEGDGPIIDLLDFYYEGKIPDIANRVGKLPQNFQDQFENFLQNHRSKSYEIGDQVLLQRSEIQHSKSAKLEVQCSGSYYIHNVLGNGTYKLRAITGTDLPGSLIIDQHHVEYGIEIEKNELDISITSGLIWKTTYRTYQLYSIRGLSNLLTSRYITPSILFRMYNEDFCKLLEEAQSIRGSEIDHLIDSANDLLETQIQD</sequence>
<evidence type="ECO:0000313" key="5">
    <source>
        <dbReference type="Proteomes" id="UP000789396"/>
    </source>
</evidence>
<comment type="caution">
    <text evidence="4">The sequence shown here is derived from an EMBL/GenBank/DDBJ whole genome shotgun (WGS) entry which is preliminary data.</text>
</comment>
<dbReference type="InterPro" id="IPR001878">
    <property type="entry name" value="Znf_CCHC"/>
</dbReference>
<feature type="region of interest" description="Disordered" evidence="2">
    <location>
        <begin position="144"/>
        <end position="185"/>
    </location>
</feature>
<organism evidence="4 5">
    <name type="scientific">Racocetra fulgida</name>
    <dbReference type="NCBI Taxonomy" id="60492"/>
    <lineage>
        <taxon>Eukaryota</taxon>
        <taxon>Fungi</taxon>
        <taxon>Fungi incertae sedis</taxon>
        <taxon>Mucoromycota</taxon>
        <taxon>Glomeromycotina</taxon>
        <taxon>Glomeromycetes</taxon>
        <taxon>Diversisporales</taxon>
        <taxon>Gigasporaceae</taxon>
        <taxon>Racocetra</taxon>
    </lineage>
</organism>
<protein>
    <submittedName>
        <fullName evidence="4">3302_t:CDS:1</fullName>
    </submittedName>
</protein>
<dbReference type="GO" id="GO:0008270">
    <property type="term" value="F:zinc ion binding"/>
    <property type="evidence" value="ECO:0007669"/>
    <property type="project" value="UniProtKB-KW"/>
</dbReference>
<feature type="domain" description="CCHC-type" evidence="3">
    <location>
        <begin position="71"/>
        <end position="86"/>
    </location>
</feature>
<name>A0A9N9FQW2_9GLOM</name>